<dbReference type="EMBL" id="JACWEZ010000004">
    <property type="protein sequence ID" value="MBD1222799.1"/>
    <property type="molecule type" value="Genomic_DNA"/>
</dbReference>
<evidence type="ECO:0000313" key="2">
    <source>
        <dbReference type="Proteomes" id="UP000621631"/>
    </source>
</evidence>
<accession>A0ABR7VQW1</accession>
<dbReference type="InterPro" id="IPR009256">
    <property type="entry name" value="YqgQ-like"/>
</dbReference>
<reference evidence="1 2" key="1">
    <citation type="submission" date="2020-09" db="EMBL/GenBank/DDBJ databases">
        <title>Draft Genome Sequences of Oil-Oxidizing Bacteria Halomonas titanicae, Marinobacter lutaoensis, and Virgibacillus halodenitrificans Isolated from Highly Saline Environments.</title>
        <authorList>
            <person name="Grouzdev D.S."/>
            <person name="Sokolova D.S."/>
            <person name="Semenova E.M."/>
            <person name="Borzenkov I.A."/>
            <person name="Bidzhieva S.K."/>
            <person name="Poltaraus A.B."/>
            <person name="Nazina T.N."/>
        </authorList>
    </citation>
    <scope>NUCLEOTIDE SEQUENCE [LARGE SCALE GENOMIC DNA]</scope>
    <source>
        <strain evidence="1 2">VKM B-3472D</strain>
    </source>
</reference>
<sequence>MKSMYDIRQLLKKFGTYIYTGNKIGDLELMEMEIEELQNYGFIQKEDYISAKLLLRKEMAIIRDQQAREGESK</sequence>
<dbReference type="Proteomes" id="UP000621631">
    <property type="component" value="Unassembled WGS sequence"/>
</dbReference>
<organism evidence="1 2">
    <name type="scientific">Virgibacillus halodenitrificans</name>
    <name type="common">Bacillus halodenitrificans</name>
    <dbReference type="NCBI Taxonomy" id="1482"/>
    <lineage>
        <taxon>Bacteria</taxon>
        <taxon>Bacillati</taxon>
        <taxon>Bacillota</taxon>
        <taxon>Bacilli</taxon>
        <taxon>Bacillales</taxon>
        <taxon>Bacillaceae</taxon>
        <taxon>Virgibacillus</taxon>
    </lineage>
</organism>
<name>A0ABR7VQW1_VIRHA</name>
<dbReference type="Pfam" id="PF06014">
    <property type="entry name" value="YqgQ-like"/>
    <property type="match status" value="1"/>
</dbReference>
<comment type="caution">
    <text evidence="1">The sequence shown here is derived from an EMBL/GenBank/DDBJ whole genome shotgun (WGS) entry which is preliminary data.</text>
</comment>
<proteinExistence type="predicted"/>
<gene>
    <name evidence="1" type="ORF">IC602_09260</name>
</gene>
<dbReference type="SUPFAM" id="SSF158379">
    <property type="entry name" value="YqgQ-like"/>
    <property type="match status" value="1"/>
</dbReference>
<dbReference type="Gene3D" id="1.10.287.760">
    <property type="entry name" value="YqgQ-like"/>
    <property type="match status" value="1"/>
</dbReference>
<keyword evidence="2" id="KW-1185">Reference proteome</keyword>
<evidence type="ECO:0000313" key="1">
    <source>
        <dbReference type="EMBL" id="MBD1222799.1"/>
    </source>
</evidence>
<dbReference type="InterPro" id="IPR023164">
    <property type="entry name" value="YqgQ-like_sf"/>
</dbReference>
<protein>
    <submittedName>
        <fullName evidence="1">DUF910 family protein</fullName>
    </submittedName>
</protein>